<name>A0A0F9AUR2_9ZZZZ</name>
<accession>A0A0F9AUR2</accession>
<proteinExistence type="predicted"/>
<evidence type="ECO:0000313" key="1">
    <source>
        <dbReference type="EMBL" id="KKL13314.1"/>
    </source>
</evidence>
<sequence length="25" mass="2811">MTPMTGKLIQDLLEEKGLKHKDLAT</sequence>
<organism evidence="1">
    <name type="scientific">marine sediment metagenome</name>
    <dbReference type="NCBI Taxonomy" id="412755"/>
    <lineage>
        <taxon>unclassified sequences</taxon>
        <taxon>metagenomes</taxon>
        <taxon>ecological metagenomes</taxon>
    </lineage>
</organism>
<gene>
    <name evidence="1" type="ORF">LCGC14_2526970</name>
</gene>
<reference evidence="1" key="1">
    <citation type="journal article" date="2015" name="Nature">
        <title>Complex archaea that bridge the gap between prokaryotes and eukaryotes.</title>
        <authorList>
            <person name="Spang A."/>
            <person name="Saw J.H."/>
            <person name="Jorgensen S.L."/>
            <person name="Zaremba-Niedzwiedzka K."/>
            <person name="Martijn J."/>
            <person name="Lind A.E."/>
            <person name="van Eijk R."/>
            <person name="Schleper C."/>
            <person name="Guy L."/>
            <person name="Ettema T.J."/>
        </authorList>
    </citation>
    <scope>NUCLEOTIDE SEQUENCE</scope>
</reference>
<protein>
    <submittedName>
        <fullName evidence="1">Uncharacterized protein</fullName>
    </submittedName>
</protein>
<dbReference type="EMBL" id="LAZR01040906">
    <property type="protein sequence ID" value="KKL13314.1"/>
    <property type="molecule type" value="Genomic_DNA"/>
</dbReference>
<dbReference type="AlphaFoldDB" id="A0A0F9AUR2"/>
<feature type="non-terminal residue" evidence="1">
    <location>
        <position position="25"/>
    </location>
</feature>
<comment type="caution">
    <text evidence="1">The sequence shown here is derived from an EMBL/GenBank/DDBJ whole genome shotgun (WGS) entry which is preliminary data.</text>
</comment>